<organism evidence="1">
    <name type="scientific">Mycobacterium xenopi 4042</name>
    <dbReference type="NCBI Taxonomy" id="1299334"/>
    <lineage>
        <taxon>Bacteria</taxon>
        <taxon>Bacillati</taxon>
        <taxon>Actinomycetota</taxon>
        <taxon>Actinomycetes</taxon>
        <taxon>Mycobacteriales</taxon>
        <taxon>Mycobacteriaceae</taxon>
        <taxon>Mycobacterium</taxon>
    </lineage>
</organism>
<comment type="caution">
    <text evidence="1">The sequence shown here is derived from an EMBL/GenBank/DDBJ whole genome shotgun (WGS) entry which is preliminary data.</text>
</comment>
<dbReference type="EMBL" id="JAOB01000042">
    <property type="protein sequence ID" value="EUA42497.1"/>
    <property type="molecule type" value="Genomic_DNA"/>
</dbReference>
<name>X8BED8_MYCXE</name>
<dbReference type="PATRIC" id="fig|1299334.3.peg.4521"/>
<sequence>MWRKGIHRALQQFVDAGDWSEADAIRVVDLIARDNAARIYRVD</sequence>
<dbReference type="Gene3D" id="3.20.20.140">
    <property type="entry name" value="Metal-dependent hydrolases"/>
    <property type="match status" value="1"/>
</dbReference>
<dbReference type="AlphaFoldDB" id="X8BED8"/>
<evidence type="ECO:0000313" key="1">
    <source>
        <dbReference type="EMBL" id="EUA42497.1"/>
    </source>
</evidence>
<proteinExistence type="predicted"/>
<protein>
    <submittedName>
        <fullName evidence="1">Uncharacterized protein</fullName>
    </submittedName>
</protein>
<accession>X8BED8</accession>
<reference evidence="1" key="1">
    <citation type="submission" date="2014-01" db="EMBL/GenBank/DDBJ databases">
        <authorList>
            <person name="Brown-Elliot B."/>
            <person name="Wallace R."/>
            <person name="Lenaerts A."/>
            <person name="Ordway D."/>
            <person name="DeGroote M.A."/>
            <person name="Parker T."/>
            <person name="Sizemore C."/>
            <person name="Tallon L.J."/>
            <person name="Sadzewicz L.K."/>
            <person name="Sengamalay N."/>
            <person name="Fraser C.M."/>
            <person name="Hine E."/>
            <person name="Shefchek K.A."/>
            <person name="Das S.P."/>
            <person name="Tettelin H."/>
        </authorList>
    </citation>
    <scope>NUCLEOTIDE SEQUENCE [LARGE SCALE GENOMIC DNA]</scope>
    <source>
        <strain evidence="1">4042</strain>
    </source>
</reference>
<gene>
    <name evidence="1" type="ORF">I553_6357</name>
</gene>